<dbReference type="EMBL" id="VSSQ01048593">
    <property type="protein sequence ID" value="MPN02639.1"/>
    <property type="molecule type" value="Genomic_DNA"/>
</dbReference>
<dbReference type="AlphaFoldDB" id="A0A645END3"/>
<protein>
    <recommendedName>
        <fullName evidence="2">Peptidase S1 domain-containing protein</fullName>
    </recommendedName>
</protein>
<organism evidence="1">
    <name type="scientific">bioreactor metagenome</name>
    <dbReference type="NCBI Taxonomy" id="1076179"/>
    <lineage>
        <taxon>unclassified sequences</taxon>
        <taxon>metagenomes</taxon>
        <taxon>ecological metagenomes</taxon>
    </lineage>
</organism>
<reference evidence="1" key="1">
    <citation type="submission" date="2019-08" db="EMBL/GenBank/DDBJ databases">
        <authorList>
            <person name="Kucharzyk K."/>
            <person name="Murdoch R.W."/>
            <person name="Higgins S."/>
            <person name="Loffler F."/>
        </authorList>
    </citation>
    <scope>NUCLEOTIDE SEQUENCE</scope>
</reference>
<dbReference type="InterPro" id="IPR043504">
    <property type="entry name" value="Peptidase_S1_PA_chymotrypsin"/>
</dbReference>
<comment type="caution">
    <text evidence="1">The sequence shown here is derived from an EMBL/GenBank/DDBJ whole genome shotgun (WGS) entry which is preliminary data.</text>
</comment>
<dbReference type="InterPro" id="IPR009003">
    <property type="entry name" value="Peptidase_S1_PA"/>
</dbReference>
<gene>
    <name evidence="1" type="ORF">SDC9_149855</name>
</gene>
<dbReference type="Gene3D" id="2.40.10.10">
    <property type="entry name" value="Trypsin-like serine proteases"/>
    <property type="match status" value="1"/>
</dbReference>
<sequence length="66" mass="6862">MDRIELMTTTCTTGDSGGPVYYASSGRYKIVGIISASTTVNGNIPATVYIPCGEVMSKLSVTPLTA</sequence>
<accession>A0A645END3</accession>
<evidence type="ECO:0008006" key="2">
    <source>
        <dbReference type="Google" id="ProtNLM"/>
    </source>
</evidence>
<dbReference type="SUPFAM" id="SSF50494">
    <property type="entry name" value="Trypsin-like serine proteases"/>
    <property type="match status" value="1"/>
</dbReference>
<proteinExistence type="predicted"/>
<name>A0A645END3_9ZZZZ</name>
<evidence type="ECO:0000313" key="1">
    <source>
        <dbReference type="EMBL" id="MPN02639.1"/>
    </source>
</evidence>